<evidence type="ECO:0000313" key="3">
    <source>
        <dbReference type="Proteomes" id="UP000054564"/>
    </source>
</evidence>
<accession>A0A0L0UQS1</accession>
<organism evidence="2 3">
    <name type="scientific">Puccinia striiformis f. sp. tritici PST-78</name>
    <dbReference type="NCBI Taxonomy" id="1165861"/>
    <lineage>
        <taxon>Eukaryota</taxon>
        <taxon>Fungi</taxon>
        <taxon>Dikarya</taxon>
        <taxon>Basidiomycota</taxon>
        <taxon>Pucciniomycotina</taxon>
        <taxon>Pucciniomycetes</taxon>
        <taxon>Pucciniales</taxon>
        <taxon>Pucciniaceae</taxon>
        <taxon>Puccinia</taxon>
    </lineage>
</organism>
<dbReference type="EMBL" id="AJIL01000402">
    <property type="protein sequence ID" value="KNE89315.1"/>
    <property type="molecule type" value="Genomic_DNA"/>
</dbReference>
<proteinExistence type="predicted"/>
<name>A0A0L0UQS1_9BASI</name>
<dbReference type="AlphaFoldDB" id="A0A0L0UQS1"/>
<reference evidence="3" key="1">
    <citation type="submission" date="2014-03" db="EMBL/GenBank/DDBJ databases">
        <title>The Genome Sequence of Puccinia striiformis f. sp. tritici PST-78.</title>
        <authorList>
            <consortium name="The Broad Institute Genome Sequencing Platform"/>
            <person name="Cuomo C."/>
            <person name="Hulbert S."/>
            <person name="Chen X."/>
            <person name="Walker B."/>
            <person name="Young S.K."/>
            <person name="Zeng Q."/>
            <person name="Gargeya S."/>
            <person name="Fitzgerald M."/>
            <person name="Haas B."/>
            <person name="Abouelleil A."/>
            <person name="Alvarado L."/>
            <person name="Arachchi H.M."/>
            <person name="Berlin A.M."/>
            <person name="Chapman S.B."/>
            <person name="Goldberg J."/>
            <person name="Griggs A."/>
            <person name="Gujja S."/>
            <person name="Hansen M."/>
            <person name="Howarth C."/>
            <person name="Imamovic A."/>
            <person name="Larimer J."/>
            <person name="McCowan C."/>
            <person name="Montmayeur A."/>
            <person name="Murphy C."/>
            <person name="Neiman D."/>
            <person name="Pearson M."/>
            <person name="Priest M."/>
            <person name="Roberts A."/>
            <person name="Saif S."/>
            <person name="Shea T."/>
            <person name="Sisk P."/>
            <person name="Sykes S."/>
            <person name="Wortman J."/>
            <person name="Nusbaum C."/>
            <person name="Birren B."/>
        </authorList>
    </citation>
    <scope>NUCLEOTIDE SEQUENCE [LARGE SCALE GENOMIC DNA]</scope>
    <source>
        <strain evidence="3">race PST-78</strain>
    </source>
</reference>
<dbReference type="Gene3D" id="3.60.130.30">
    <property type="match status" value="1"/>
</dbReference>
<feature type="region of interest" description="Disordered" evidence="1">
    <location>
        <begin position="502"/>
        <end position="521"/>
    </location>
</feature>
<dbReference type="Proteomes" id="UP000054564">
    <property type="component" value="Unassembled WGS sequence"/>
</dbReference>
<gene>
    <name evidence="2" type="ORF">PSTG_17229</name>
</gene>
<keyword evidence="3" id="KW-1185">Reference proteome</keyword>
<dbReference type="OrthoDB" id="2505381at2759"/>
<evidence type="ECO:0000256" key="1">
    <source>
        <dbReference type="SAM" id="MobiDB-lite"/>
    </source>
</evidence>
<comment type="caution">
    <text evidence="2">The sequence shown here is derived from an EMBL/GenBank/DDBJ whole genome shotgun (WGS) entry which is preliminary data.</text>
</comment>
<evidence type="ECO:0000313" key="2">
    <source>
        <dbReference type="EMBL" id="KNE89315.1"/>
    </source>
</evidence>
<protein>
    <submittedName>
        <fullName evidence="2">Uncharacterized protein</fullName>
    </submittedName>
</protein>
<sequence length="521" mass="57649">MLPELGPPTAVSFKRAIDYGGTKSLDSQAIGFLHKLHPGAIERLVDFDIMSVFLMQEFDKEADIQKIIQMINVAFNDLNPPLTTLQHQIVEAAALVQSRISKYQADSLTNPTTKKPFCLRFPTYSSFIAHSIALEQKCEVLPNDSMIILIDEGGICVGVGLPPKPRATDPKHMPRDVRAQMCLDGLVSTNVIRARNDKVLHMGSTSPVAANLITRASFPSTPFPLSLQTRGEVRSTSDAKTSTCSFQAYGYGLGSPLSAGSADKSIPCLTHRIKTDELQGRNFHSEPKPNLPEPLRSQTGPTFQGLAQLRHDLVFYSRISYWINKTFLPKSSAIAEKNITYLFDKGSTAANEGIGLEHNPIIAARTVTVNTQPLTHRDGNNALLMDSVFFFGNHKGGEFLLPSLGLAYHGLHGYSFHGPFRILLHGVAQFHFAKEELSPQRYSVAMWSRASSFSAIARHSSFVKGNKVFSNKKLWLPILPKYEKKLAATILEEQFEIRRTRGAKKPKTQASCTKDNELKNS</sequence>